<dbReference type="Proteomes" id="UP000193588">
    <property type="component" value="Unassembled WGS sequence"/>
</dbReference>
<evidence type="ECO:0000256" key="1">
    <source>
        <dbReference type="SAM" id="MobiDB-lite"/>
    </source>
</evidence>
<name>A0A1X4JMT8_9LACO</name>
<feature type="compositionally biased region" description="Basic and acidic residues" evidence="1">
    <location>
        <begin position="528"/>
        <end position="557"/>
    </location>
</feature>
<feature type="region of interest" description="Disordered" evidence="1">
    <location>
        <begin position="494"/>
        <end position="557"/>
    </location>
</feature>
<accession>A0A1X4JMT8</accession>
<evidence type="ECO:0000313" key="3">
    <source>
        <dbReference type="Proteomes" id="UP000193588"/>
    </source>
</evidence>
<reference evidence="2 3" key="1">
    <citation type="submission" date="2017-04" db="EMBL/GenBank/DDBJ databases">
        <title>The genome sequence of Weissella cibaria isolated from wild Drosophila.</title>
        <authorList>
            <person name="Ricks N.J."/>
            <person name="Carroll C."/>
            <person name="Walters A."/>
            <person name="Newell P.D."/>
            <person name="Chaston J.M."/>
        </authorList>
    </citation>
    <scope>NUCLEOTIDE SEQUENCE [LARGE SCALE GENOMIC DNA]</scope>
    <source>
        <strain evidence="2 3">DmW_103</strain>
    </source>
</reference>
<proteinExistence type="predicted"/>
<dbReference type="RefSeq" id="WP_085637753.1">
    <property type="nucleotide sequence ID" value="NZ_JAFNKE010000006.1"/>
</dbReference>
<protein>
    <submittedName>
        <fullName evidence="2">Uncharacterized protein</fullName>
    </submittedName>
</protein>
<gene>
    <name evidence="2" type="ORF">B9D04_03100</name>
</gene>
<sequence length="655" mass="73328">MDFFKSAIKKETDSWLFPSGKGLTLNGINAAGIDTFSDVPINSITREGIQNSLDAKDSTIAGPVLVEFSIQEVPTKMIPGVEGLRNDILPAMKEKWEGSETAQEFLATYGDVLKNDTVPVLQMSDYNTKGLAEKNWQSLIFVAGDSVKDDEASAGSKGIGKFAPFAASNLRMVFYHTVSALEGERSIGVSQLVSFDKAGSHGEVTQGPGYYSAKMTGSQYQPMSESLPFNYRRNATEKGTDLFVVGFKHDPNWQDRIKMSVLSNFLVSIWAGELEVHVDSEIINKDSLPNLFEHFEKLEAQNSGKQDVFRVNDEYKDAFRAFKVLNNSNMVPVSLPEDMVEKYEFIESGDDAQLYLALLDDTNRKVLQTRKSGMKINYKNHISGSINFFGVFQATGQKLNKFLKDIENANHDDWYVDRIVDKKKKREATQFLKELSKFYKESVTQNFANAESESMDVFGLNGILTVHQDSENEENGTSLDKKISELIIKKAKNPRKVAQPKPKAKKDNEIIDVVFGDPDGEEEVDTSPTRDSDRREPKDDNVTSPKTERPTARRGAEITEANVRLIEMDVENGEYQIAIKSPRARAKMEIEFRITGENGTDEIVNIKSFEIPNAEEFSKSSVMVSNVKKNEVIRGTVHIDLGTRARLGGKTYEIK</sequence>
<comment type="caution">
    <text evidence="2">The sequence shown here is derived from an EMBL/GenBank/DDBJ whole genome shotgun (WGS) entry which is preliminary data.</text>
</comment>
<evidence type="ECO:0000313" key="2">
    <source>
        <dbReference type="EMBL" id="OSP90086.1"/>
    </source>
</evidence>
<dbReference type="AlphaFoldDB" id="A0A1X4JMT8"/>
<dbReference type="EMBL" id="NDXJ01000004">
    <property type="protein sequence ID" value="OSP90086.1"/>
    <property type="molecule type" value="Genomic_DNA"/>
</dbReference>
<organism evidence="2 3">
    <name type="scientific">Weissella cibaria</name>
    <dbReference type="NCBI Taxonomy" id="137591"/>
    <lineage>
        <taxon>Bacteria</taxon>
        <taxon>Bacillati</taxon>
        <taxon>Bacillota</taxon>
        <taxon>Bacilli</taxon>
        <taxon>Lactobacillales</taxon>
        <taxon>Lactobacillaceae</taxon>
        <taxon>Weissella</taxon>
    </lineage>
</organism>